<feature type="compositionally biased region" description="Basic and acidic residues" evidence="1">
    <location>
        <begin position="102"/>
        <end position="112"/>
    </location>
</feature>
<reference evidence="3" key="1">
    <citation type="journal article" date="2015" name="Nature">
        <title>Complex archaea that bridge the gap between prokaryotes and eukaryotes.</title>
        <authorList>
            <person name="Spang A."/>
            <person name="Saw J.H."/>
            <person name="Jorgensen S.L."/>
            <person name="Zaremba-Niedzwiedzka K."/>
            <person name="Martijn J."/>
            <person name="Lind A.E."/>
            <person name="van Eijk R."/>
            <person name="Schleper C."/>
            <person name="Guy L."/>
            <person name="Ettema T.J."/>
        </authorList>
    </citation>
    <scope>NUCLEOTIDE SEQUENCE</scope>
</reference>
<feature type="domain" description="Nuclease associated modular" evidence="2">
    <location>
        <begin position="82"/>
        <end position="98"/>
    </location>
</feature>
<feature type="domain" description="Nuclease associated modular" evidence="2">
    <location>
        <begin position="99"/>
        <end position="115"/>
    </location>
</feature>
<name>A0A0F9S879_9ZZZZ</name>
<protein>
    <recommendedName>
        <fullName evidence="2">Nuclease associated modular domain-containing protein</fullName>
    </recommendedName>
</protein>
<dbReference type="InterPro" id="IPR003611">
    <property type="entry name" value="NUMOD3"/>
</dbReference>
<feature type="region of interest" description="Disordered" evidence="1">
    <location>
        <begin position="85"/>
        <end position="112"/>
    </location>
</feature>
<evidence type="ECO:0000259" key="2">
    <source>
        <dbReference type="SMART" id="SM00496"/>
    </source>
</evidence>
<gene>
    <name evidence="3" type="ORF">LCGC14_0806060</name>
</gene>
<evidence type="ECO:0000313" key="3">
    <source>
        <dbReference type="EMBL" id="KKN33211.1"/>
    </source>
</evidence>
<sequence length="184" mass="22289">MNCMNKKYFFEGREMSYSQVHYLMRKRIPKPLKCPICNEEKKLELTNLDQEYSENIDMWMWKCHSCHIEYDHKQGVILPAWENKKHSEKTKEKMSNSHKGKKLSEEHKKHISEATSKRFQKLEERTKASERTKNQYNVYKSTHPPRACKSCGNLFKPIRKRHFFCSKECRYQYRYNKTKGDLLP</sequence>
<dbReference type="AlphaFoldDB" id="A0A0F9S879"/>
<accession>A0A0F9S879</accession>
<dbReference type="SMART" id="SM00496">
    <property type="entry name" value="IENR2"/>
    <property type="match status" value="2"/>
</dbReference>
<comment type="caution">
    <text evidence="3">The sequence shown here is derived from an EMBL/GenBank/DDBJ whole genome shotgun (WGS) entry which is preliminary data.</text>
</comment>
<dbReference type="GO" id="GO:0003677">
    <property type="term" value="F:DNA binding"/>
    <property type="evidence" value="ECO:0007669"/>
    <property type="project" value="InterPro"/>
</dbReference>
<feature type="compositionally biased region" description="Basic and acidic residues" evidence="1">
    <location>
        <begin position="85"/>
        <end position="95"/>
    </location>
</feature>
<evidence type="ECO:0000256" key="1">
    <source>
        <dbReference type="SAM" id="MobiDB-lite"/>
    </source>
</evidence>
<dbReference type="EMBL" id="LAZR01002195">
    <property type="protein sequence ID" value="KKN33211.1"/>
    <property type="molecule type" value="Genomic_DNA"/>
</dbReference>
<organism evidence="3">
    <name type="scientific">marine sediment metagenome</name>
    <dbReference type="NCBI Taxonomy" id="412755"/>
    <lineage>
        <taxon>unclassified sequences</taxon>
        <taxon>metagenomes</taxon>
        <taxon>ecological metagenomes</taxon>
    </lineage>
</organism>
<proteinExistence type="predicted"/>